<keyword evidence="7" id="KW-1185">Reference proteome</keyword>
<dbReference type="SUPFAM" id="SSF53850">
    <property type="entry name" value="Periplasmic binding protein-like II"/>
    <property type="match status" value="1"/>
</dbReference>
<dbReference type="Gene3D" id="1.10.10.10">
    <property type="entry name" value="Winged helix-like DNA-binding domain superfamily/Winged helix DNA-binding domain"/>
    <property type="match status" value="1"/>
</dbReference>
<dbReference type="InterPro" id="IPR036390">
    <property type="entry name" value="WH_DNA-bd_sf"/>
</dbReference>
<reference evidence="7" key="2">
    <citation type="submission" date="2007-04" db="EMBL/GenBank/DDBJ databases">
        <title>Complete genome sequence of the nitrogen-fixing bacterium Azorhizobium caulinodans ORS571.</title>
        <authorList>
            <person name="Lee K.B."/>
            <person name="Backer P.D."/>
            <person name="Aono T."/>
            <person name="Liu C.T."/>
            <person name="Suzuki S."/>
            <person name="Suzuki T."/>
            <person name="Kaneko T."/>
            <person name="Yamada M."/>
            <person name="Tabata S."/>
            <person name="Kupfer D.M."/>
            <person name="Najar F.Z."/>
            <person name="Wiley G.B."/>
            <person name="Roe B."/>
            <person name="Binnewies T."/>
            <person name="Ussery D."/>
            <person name="Vereecke D."/>
            <person name="Gevers D."/>
            <person name="Holsters M."/>
            <person name="Oyaizu H."/>
        </authorList>
    </citation>
    <scope>NUCLEOTIDE SEQUENCE [LARGE SCALE GENOMIC DNA]</scope>
    <source>
        <strain evidence="7">ATCC 43989 / DSM 5975 / JCM 20966 / LMG 6465 / NBRC 14845 / NCIMB 13405 / ORS 571</strain>
    </source>
</reference>
<reference evidence="6 7" key="5">
    <citation type="journal article" date="2010" name="Appl. Environ. Microbiol.">
        <title>phrR-like gene praR of Azorhizobium caulinodans ORS571 is essential for symbiosis with Sesbania rostrata and is involved in expression of reb genes.</title>
        <authorList>
            <person name="Akiba N."/>
            <person name="Aono T."/>
            <person name="Toyazaki H."/>
            <person name="Sato S."/>
            <person name="Oyaizu H."/>
        </authorList>
    </citation>
    <scope>NUCLEOTIDE SEQUENCE [LARGE SCALE GENOMIC DNA]</scope>
    <source>
        <strain evidence="7">ATCC 43989 / DSM 5975 / JCM 20966 / LMG 6465 / NBRC 14845 / NCIMB 13405 / ORS 571</strain>
    </source>
</reference>
<dbReference type="SUPFAM" id="SSF46785">
    <property type="entry name" value="Winged helix' DNA-binding domain"/>
    <property type="match status" value="1"/>
</dbReference>
<dbReference type="HOGENOM" id="CLU_039613_6_0_5"/>
<organism evidence="6 7">
    <name type="scientific">Azorhizobium caulinodans (strain ATCC 43989 / DSM 5975 / JCM 20966 / LMG 6465 / NBRC 14845 / NCIMB 13405 / ORS 571)</name>
    <dbReference type="NCBI Taxonomy" id="438753"/>
    <lineage>
        <taxon>Bacteria</taxon>
        <taxon>Pseudomonadati</taxon>
        <taxon>Pseudomonadota</taxon>
        <taxon>Alphaproteobacteria</taxon>
        <taxon>Hyphomicrobiales</taxon>
        <taxon>Xanthobacteraceae</taxon>
        <taxon>Azorhizobium</taxon>
    </lineage>
</organism>
<dbReference type="GO" id="GO:0003677">
    <property type="term" value="F:DNA binding"/>
    <property type="evidence" value="ECO:0007669"/>
    <property type="project" value="UniProtKB-KW"/>
</dbReference>
<dbReference type="InterPro" id="IPR000847">
    <property type="entry name" value="LysR_HTH_N"/>
</dbReference>
<evidence type="ECO:0000256" key="4">
    <source>
        <dbReference type="ARBA" id="ARBA00023163"/>
    </source>
</evidence>
<dbReference type="Gene3D" id="3.40.190.10">
    <property type="entry name" value="Periplasmic binding protein-like II"/>
    <property type="match status" value="2"/>
</dbReference>
<evidence type="ECO:0000256" key="1">
    <source>
        <dbReference type="ARBA" id="ARBA00009437"/>
    </source>
</evidence>
<dbReference type="PANTHER" id="PTHR30419">
    <property type="entry name" value="HTH-TYPE TRANSCRIPTIONAL REGULATOR YBHD"/>
    <property type="match status" value="1"/>
</dbReference>
<dbReference type="eggNOG" id="COG0583">
    <property type="taxonomic scope" value="Bacteria"/>
</dbReference>
<dbReference type="PANTHER" id="PTHR30419:SF8">
    <property type="entry name" value="NITROGEN ASSIMILATION TRANSCRIPTIONAL ACTIVATOR-RELATED"/>
    <property type="match status" value="1"/>
</dbReference>
<dbReference type="GO" id="GO:0003700">
    <property type="term" value="F:DNA-binding transcription factor activity"/>
    <property type="evidence" value="ECO:0007669"/>
    <property type="project" value="InterPro"/>
</dbReference>
<dbReference type="InterPro" id="IPR036388">
    <property type="entry name" value="WH-like_DNA-bd_sf"/>
</dbReference>
<dbReference type="Pfam" id="PF03466">
    <property type="entry name" value="LysR_substrate"/>
    <property type="match status" value="1"/>
</dbReference>
<dbReference type="EMBL" id="AP009384">
    <property type="protein sequence ID" value="BAF87178.1"/>
    <property type="molecule type" value="Genomic_DNA"/>
</dbReference>
<evidence type="ECO:0000313" key="6">
    <source>
        <dbReference type="EMBL" id="BAF87178.1"/>
    </source>
</evidence>
<feature type="domain" description="HTH lysR-type" evidence="5">
    <location>
        <begin position="5"/>
        <end position="62"/>
    </location>
</feature>
<accession>A8HRF7</accession>
<dbReference type="STRING" id="438753.AZC_1180"/>
<keyword evidence="4" id="KW-0804">Transcription</keyword>
<evidence type="ECO:0000313" key="7">
    <source>
        <dbReference type="Proteomes" id="UP000000270"/>
    </source>
</evidence>
<evidence type="ECO:0000256" key="3">
    <source>
        <dbReference type="ARBA" id="ARBA00023125"/>
    </source>
</evidence>
<dbReference type="InterPro" id="IPR005119">
    <property type="entry name" value="LysR_subst-bd"/>
</dbReference>
<dbReference type="RefSeq" id="WP_012169711.1">
    <property type="nucleotide sequence ID" value="NC_009937.1"/>
</dbReference>
<sequence>MRINYDLPELRAFLTVARLRNFGRTAAALNLSPSAISRRISELEQALNVQLLERTTRSVVLTAAGRALVAEVAPLLEKMDQGLNAIVDEARGKGGWLDVGCVTTVAFSIAPGVADRFRRAYPDMHLRFHDDTGKRVTESVMVGGVAFAVNTLLQPPSELLAEHLLDDPYVLVLPRDHPCASLDAFPWADLSDLPRGGVPLVALKQSSANRKEMDAALEQAGVDAPWSDEVEHLSTMLGFLRAGGVAAVMPRLALLACADWGLSHVRLCDPAIHRRIGLIRRKDLVLSEPARRLWDLFAEELRTHAAP</sequence>
<reference evidence="6 7" key="3">
    <citation type="journal article" date="2008" name="BMC Genomics">
        <title>The genome of the versatile nitrogen fixer Azorhizobium caulinodans ORS571.</title>
        <authorList>
            <person name="Lee KB."/>
            <person name="Backer P.D."/>
            <person name="Aono T."/>
            <person name="Liu CT."/>
            <person name="Suzuki S."/>
            <person name="Suzuki T."/>
            <person name="Kaneko T."/>
            <person name="Yamada M."/>
            <person name="Tabata S."/>
            <person name="Kupfer D.M."/>
            <person name="Najar F.Z."/>
            <person name="Wiley G.B."/>
            <person name="Roe B."/>
            <person name="Binnewies T.T."/>
            <person name="Ussery D.W."/>
            <person name="D'Haeze W."/>
            <person name="Herder J.D."/>
            <person name="Gevers D."/>
            <person name="Vereecke D."/>
            <person name="Holsters M."/>
            <person name="Oyaizu H."/>
        </authorList>
    </citation>
    <scope>NUCLEOTIDE SEQUENCE [LARGE SCALE GENOMIC DNA]</scope>
    <source>
        <strain evidence="7">ATCC 43989 / DSM 5975 / JCM 20966 / LMG 6465 / NBRC 14845 / NCIMB 13405 / ORS 571</strain>
    </source>
</reference>
<reference evidence="6 7" key="6">
    <citation type="journal article" date="2011" name="Appl. Environ. Microbiol.">
        <title>Involvement of the azorhizobial chromosome partition gene (parA) in the onset of bacteroid differentiation during Sesbania rostrata stem nodule development.</title>
        <authorList>
            <person name="Liu CT."/>
            <person name="Lee KB."/>
            <person name="Wang YS."/>
            <person name="Peng MH."/>
            <person name="Lee KT."/>
            <person name="Suzuki S."/>
            <person name="Suzuki T."/>
            <person name="Oyaizu H."/>
        </authorList>
    </citation>
    <scope>NUCLEOTIDE SEQUENCE [LARGE SCALE GENOMIC DNA]</scope>
    <source>
        <strain evidence="7">ATCC 43989 / DSM 5975 / JCM 20966 / LMG 6465 / NBRC 14845 / NCIMB 13405 / ORS 571</strain>
    </source>
</reference>
<dbReference type="InterPro" id="IPR050950">
    <property type="entry name" value="HTH-type_LysR_regulators"/>
</dbReference>
<comment type="similarity">
    <text evidence="1">Belongs to the LysR transcriptional regulatory family.</text>
</comment>
<protein>
    <submittedName>
        <fullName evidence="6">Transcriptional regulator</fullName>
    </submittedName>
</protein>
<dbReference type="GO" id="GO:0005829">
    <property type="term" value="C:cytosol"/>
    <property type="evidence" value="ECO:0007669"/>
    <property type="project" value="TreeGrafter"/>
</dbReference>
<keyword evidence="3" id="KW-0238">DNA-binding</keyword>
<reference evidence="6 7" key="1">
    <citation type="journal article" date="2007" name="Appl. Environ. Microbiol.">
        <title>Rhizobial factors required for stem nodule maturation and maintenance in Sesbania rostrata-Azorhizobium caulinodans ORS571 symbiosis.</title>
        <authorList>
            <person name="Suzuki S."/>
            <person name="Aono T."/>
            <person name="Lee KB."/>
            <person name="Suzuki T."/>
            <person name="Liu CT."/>
            <person name="Miwa H."/>
            <person name="Wakao S."/>
            <person name="Iki T."/>
            <person name="Oyaizu H."/>
        </authorList>
    </citation>
    <scope>NUCLEOTIDE SEQUENCE [LARGE SCALE GENOMIC DNA]</scope>
    <source>
        <strain evidence="7">ATCC 43989 / DSM 5975 / JCM 20966 / LMG 6465 / NBRC 14845 / NCIMB 13405 / ORS 571</strain>
    </source>
</reference>
<keyword evidence="2" id="KW-0805">Transcription regulation</keyword>
<name>A8HRF7_AZOC5</name>
<proteinExistence type="inferred from homology"/>
<dbReference type="PROSITE" id="PS50931">
    <property type="entry name" value="HTH_LYSR"/>
    <property type="match status" value="1"/>
</dbReference>
<evidence type="ECO:0000259" key="5">
    <source>
        <dbReference type="PROSITE" id="PS50931"/>
    </source>
</evidence>
<gene>
    <name evidence="6" type="primary">lysR</name>
    <name evidence="6" type="ordered locus">AZC_1180</name>
</gene>
<dbReference type="CDD" id="cd08440">
    <property type="entry name" value="PBP2_LTTR_like_4"/>
    <property type="match status" value="1"/>
</dbReference>
<dbReference type="FunFam" id="1.10.10.10:FF:000001">
    <property type="entry name" value="LysR family transcriptional regulator"/>
    <property type="match status" value="1"/>
</dbReference>
<dbReference type="Proteomes" id="UP000000270">
    <property type="component" value="Chromosome"/>
</dbReference>
<evidence type="ECO:0000256" key="2">
    <source>
        <dbReference type="ARBA" id="ARBA00023015"/>
    </source>
</evidence>
<reference evidence="6 7" key="4">
    <citation type="journal article" date="2009" name="Appl. Environ. Microbiol.">
        <title>Comparative genome-wide transcriptional profiling of Azorhizobium caulinodans ORS571 grown under free-living and symbiotic conditions.</title>
        <authorList>
            <person name="Tsukada S."/>
            <person name="Aono T."/>
            <person name="Akiba N."/>
            <person name="Lee KB."/>
            <person name="Liu CT."/>
            <person name="Toyazaki H."/>
            <person name="Oyaizu H."/>
        </authorList>
    </citation>
    <scope>NUCLEOTIDE SEQUENCE [LARGE SCALE GENOMIC DNA]</scope>
    <source>
        <strain evidence="7">ATCC 43989 / DSM 5975 / JCM 20966 / LMG 6465 / NBRC 14845 / NCIMB 13405 / ORS 571</strain>
    </source>
</reference>
<dbReference type="KEGG" id="azc:AZC_1180"/>
<dbReference type="AlphaFoldDB" id="A8HRF7"/>
<dbReference type="Pfam" id="PF00126">
    <property type="entry name" value="HTH_1"/>
    <property type="match status" value="1"/>
</dbReference>